<feature type="binding site" evidence="15">
    <location>
        <position position="261"/>
    </location>
    <ligand>
        <name>Ca(2+)</name>
        <dbReference type="ChEBI" id="CHEBI:29108"/>
        <label>2</label>
    </ligand>
</feature>
<sequence length="347" mass="37901">MAWSCRAVLAKPMGLILTALLFFPAALSAPTPPLISLPTEDDGLSYGFHDHKCPALLNNVSTAVRNARRSDPGITAGLLRLTFNDCFPQGCDASILLTGPNSEQDILPQNAGLQQGALDLIESIRAKVHRACGPTVSCADITNLATREAVLQSGLPRYEVPLGRRDSIAPARRQDVEALPRPDFDVHQLVQSFRSRGLDETDLVALSGAHTIGEAGCGSFENRFSSEEINTNGFVKRLLDNCTVNADRRQDLDVTTPMKFDNKYFTNLYRGIGVLSSDMALLLDVNTRSKVKDFAGDQEWFFRQFSNSMSKLAHRQGAKGNNAEIRNHCFERNNGGPFVGMGFKASA</sequence>
<dbReference type="InterPro" id="IPR019793">
    <property type="entry name" value="Peroxidases_heam-ligand_BS"/>
</dbReference>
<feature type="binding site" evidence="15">
    <location>
        <position position="92"/>
    </location>
    <ligand>
        <name>Ca(2+)</name>
        <dbReference type="ChEBI" id="CHEBI:29108"/>
        <label>1</label>
    </ligand>
</feature>
<organism evidence="21">
    <name type="scientific">Brachypodium distachyon</name>
    <name type="common">Purple false brome</name>
    <name type="synonym">Trachynia distachya</name>
    <dbReference type="NCBI Taxonomy" id="15368"/>
    <lineage>
        <taxon>Eukaryota</taxon>
        <taxon>Viridiplantae</taxon>
        <taxon>Streptophyta</taxon>
        <taxon>Embryophyta</taxon>
        <taxon>Tracheophyta</taxon>
        <taxon>Spermatophyta</taxon>
        <taxon>Magnoliopsida</taxon>
        <taxon>Liliopsida</taxon>
        <taxon>Poales</taxon>
        <taxon>Poaceae</taxon>
        <taxon>BOP clade</taxon>
        <taxon>Pooideae</taxon>
        <taxon>Stipodae</taxon>
        <taxon>Brachypodieae</taxon>
        <taxon>Brachypodium</taxon>
    </lineage>
</organism>
<evidence type="ECO:0000256" key="5">
    <source>
        <dbReference type="ARBA" id="ARBA00022723"/>
    </source>
</evidence>
<dbReference type="GO" id="GO:0005576">
    <property type="term" value="C:extracellular region"/>
    <property type="evidence" value="ECO:0007669"/>
    <property type="project" value="UniProtKB-SubCell"/>
</dbReference>
<feature type="binding site" evidence="15">
    <location>
        <position position="90"/>
    </location>
    <ligand>
        <name>Ca(2+)</name>
        <dbReference type="ChEBI" id="CHEBI:29108"/>
        <label>1</label>
    </ligand>
</feature>
<dbReference type="CDD" id="cd00693">
    <property type="entry name" value="secretory_peroxidase"/>
    <property type="match status" value="1"/>
</dbReference>
<evidence type="ECO:0000256" key="3">
    <source>
        <dbReference type="ARBA" id="ARBA00022559"/>
    </source>
</evidence>
<dbReference type="PRINTS" id="PR00458">
    <property type="entry name" value="PEROXIDASE"/>
</dbReference>
<dbReference type="PANTHER" id="PTHR31517:SF51">
    <property type="entry name" value="PEROXIDASE 55"/>
    <property type="match status" value="1"/>
</dbReference>
<feature type="domain" description="Plant heme peroxidase family profile" evidence="19">
    <location>
        <begin position="43"/>
        <end position="333"/>
    </location>
</feature>
<dbReference type="Gene3D" id="1.10.420.10">
    <property type="entry name" value="Peroxidase, domain 2"/>
    <property type="match status" value="1"/>
</dbReference>
<comment type="cofactor">
    <cofactor evidence="15 18">
        <name>Ca(2+)</name>
        <dbReference type="ChEBI" id="CHEBI:29108"/>
    </cofactor>
    <text evidence="15 18">Binds 2 calcium ions per subunit.</text>
</comment>
<evidence type="ECO:0000256" key="11">
    <source>
        <dbReference type="ARBA" id="ARBA00023283"/>
    </source>
</evidence>
<dbReference type="FunFam" id="1.10.520.10:FF:000009">
    <property type="entry name" value="Peroxidase"/>
    <property type="match status" value="1"/>
</dbReference>
<dbReference type="Proteomes" id="UP000008810">
    <property type="component" value="Chromosome 2"/>
</dbReference>
<dbReference type="GO" id="GO:0006950">
    <property type="term" value="P:response to stress"/>
    <property type="evidence" value="ECO:0000318"/>
    <property type="project" value="GO_Central"/>
</dbReference>
<feature type="disulfide bond" evidence="17">
    <location>
        <begin position="86"/>
        <end position="91"/>
    </location>
</feature>
<dbReference type="STRING" id="15368.I1HGL8"/>
<evidence type="ECO:0000256" key="9">
    <source>
        <dbReference type="ARBA" id="ARBA00023157"/>
    </source>
</evidence>
<dbReference type="GO" id="GO:0046872">
    <property type="term" value="F:metal ion binding"/>
    <property type="evidence" value="ECO:0007669"/>
    <property type="project" value="UniProtKB-UniRule"/>
</dbReference>
<evidence type="ECO:0000259" key="19">
    <source>
        <dbReference type="PROSITE" id="PS50873"/>
    </source>
</evidence>
<evidence type="ECO:0000313" key="20">
    <source>
        <dbReference type="EMBL" id="KQK04975.1"/>
    </source>
</evidence>
<feature type="disulfide bond" evidence="17">
    <location>
        <begin position="217"/>
        <end position="242"/>
    </location>
</feature>
<evidence type="ECO:0000313" key="22">
    <source>
        <dbReference type="Proteomes" id="UP000008810"/>
    </source>
</evidence>
<name>I1HGL8_BRADI</name>
<evidence type="ECO:0000313" key="21">
    <source>
        <dbReference type="EnsemblPlants" id="KQK04975"/>
    </source>
</evidence>
<dbReference type="eggNOG" id="ENOG502QT8W">
    <property type="taxonomic scope" value="Eukaryota"/>
</dbReference>
<feature type="binding site" description="axial binding residue" evidence="15">
    <location>
        <position position="210"/>
    </location>
    <ligand>
        <name>heme b</name>
        <dbReference type="ChEBI" id="CHEBI:60344"/>
    </ligand>
    <ligandPart>
        <name>Fe</name>
        <dbReference type="ChEBI" id="CHEBI:18248"/>
    </ligandPart>
</feature>
<keyword evidence="8 15" id="KW-0408">Iron</keyword>
<keyword evidence="12 18" id="KW-0376">Hydrogen peroxide</keyword>
<protein>
    <recommendedName>
        <fullName evidence="18">Peroxidase</fullName>
        <ecNumber evidence="18">1.11.1.7</ecNumber>
    </recommendedName>
</protein>
<keyword evidence="18" id="KW-0964">Secreted</keyword>
<evidence type="ECO:0000256" key="6">
    <source>
        <dbReference type="ARBA" id="ARBA00022837"/>
    </source>
</evidence>
<dbReference type="PROSITE" id="PS00435">
    <property type="entry name" value="PEROXIDASE_1"/>
    <property type="match status" value="1"/>
</dbReference>
<keyword evidence="18" id="KW-0732">Signal</keyword>
<dbReference type="AlphaFoldDB" id="I1HGL8"/>
<feature type="signal peptide" evidence="18">
    <location>
        <begin position="1"/>
        <end position="28"/>
    </location>
</feature>
<dbReference type="HOGENOM" id="CLU_010543_0_1_1"/>
<keyword evidence="4 18" id="KW-0349">Heme</keyword>
<evidence type="ECO:0000256" key="4">
    <source>
        <dbReference type="ARBA" id="ARBA00022617"/>
    </source>
</evidence>
<dbReference type="PROSITE" id="PS50873">
    <property type="entry name" value="PEROXIDASE_4"/>
    <property type="match status" value="1"/>
</dbReference>
<dbReference type="SUPFAM" id="SSF48113">
    <property type="entry name" value="Heme-dependent peroxidases"/>
    <property type="match status" value="1"/>
</dbReference>
<feature type="binding site" evidence="14">
    <location>
        <position position="180"/>
    </location>
    <ligand>
        <name>substrate</name>
    </ligand>
</feature>
<dbReference type="EMBL" id="CM000881">
    <property type="protein sequence ID" value="KQK04975.1"/>
    <property type="molecule type" value="Genomic_DNA"/>
</dbReference>
<keyword evidence="5 15" id="KW-0479">Metal-binding</keyword>
<evidence type="ECO:0000256" key="2">
    <source>
        <dbReference type="ARBA" id="ARBA00006873"/>
    </source>
</evidence>
<comment type="similarity">
    <text evidence="18">Belongs to the peroxidase family. Classical plant (class III) peroxidase subfamily.</text>
</comment>
<dbReference type="Gramene" id="KQK04975">
    <property type="protein sequence ID" value="KQK04975"/>
    <property type="gene ID" value="BRADI_2g17120v3"/>
</dbReference>
<dbReference type="GO" id="GO:0006979">
    <property type="term" value="P:response to oxidative stress"/>
    <property type="evidence" value="ECO:0007669"/>
    <property type="project" value="UniProtKB-UniRule"/>
</dbReference>
<dbReference type="GO" id="GO:0042744">
    <property type="term" value="P:hydrogen peroxide catabolic process"/>
    <property type="evidence" value="ECO:0007669"/>
    <property type="project" value="UniProtKB-KW"/>
</dbReference>
<dbReference type="EC" id="1.11.1.7" evidence="18"/>
<comment type="cofactor">
    <cofactor evidence="15 18">
        <name>heme b</name>
        <dbReference type="ChEBI" id="CHEBI:60344"/>
    </cofactor>
    <text evidence="15 18">Binds 1 heme b (iron(II)-protoporphyrin IX) group per subunit.</text>
</comment>
<comment type="catalytic activity">
    <reaction evidence="1 18">
        <text>2 a phenolic donor + H2O2 = 2 a phenolic radical donor + 2 H2O</text>
        <dbReference type="Rhea" id="RHEA:56136"/>
        <dbReference type="ChEBI" id="CHEBI:15377"/>
        <dbReference type="ChEBI" id="CHEBI:16240"/>
        <dbReference type="ChEBI" id="CHEBI:139520"/>
        <dbReference type="ChEBI" id="CHEBI:139521"/>
        <dbReference type="EC" id="1.11.1.7"/>
    </reaction>
</comment>
<feature type="binding site" evidence="15">
    <location>
        <position position="211"/>
    </location>
    <ligand>
        <name>Ca(2+)</name>
        <dbReference type="ChEBI" id="CHEBI:29108"/>
        <label>2</label>
    </ligand>
</feature>
<keyword evidence="11" id="KW-0873">Pyrrolidone carboxylic acid</keyword>
<dbReference type="FunFam" id="1.10.420.10:FF:000001">
    <property type="entry name" value="Peroxidase"/>
    <property type="match status" value="1"/>
</dbReference>
<feature type="binding site" evidence="15">
    <location>
        <position position="256"/>
    </location>
    <ligand>
        <name>Ca(2+)</name>
        <dbReference type="ChEBI" id="CHEBI:29108"/>
        <label>2</label>
    </ligand>
</feature>
<dbReference type="Pfam" id="PF00141">
    <property type="entry name" value="peroxidase"/>
    <property type="match status" value="1"/>
</dbReference>
<evidence type="ECO:0000256" key="14">
    <source>
        <dbReference type="PIRSR" id="PIRSR600823-2"/>
    </source>
</evidence>
<dbReference type="PANTHER" id="PTHR31517">
    <property type="match status" value="1"/>
</dbReference>
<dbReference type="PRINTS" id="PR00461">
    <property type="entry name" value="PLPEROXIDASE"/>
</dbReference>
<dbReference type="Gene3D" id="1.10.520.10">
    <property type="match status" value="1"/>
</dbReference>
<dbReference type="OrthoDB" id="2113341at2759"/>
<comment type="subcellular location">
    <subcellularLocation>
        <location evidence="18">Secreted</location>
    </subcellularLocation>
</comment>
<feature type="binding site" evidence="15">
    <location>
        <position position="94"/>
    </location>
    <ligand>
        <name>Ca(2+)</name>
        <dbReference type="ChEBI" id="CHEBI:29108"/>
        <label>1</label>
    </ligand>
</feature>
<evidence type="ECO:0000256" key="13">
    <source>
        <dbReference type="ARBA" id="ARBA00056385"/>
    </source>
</evidence>
<keyword evidence="6 15" id="KW-0106">Calcium</keyword>
<keyword evidence="9 17" id="KW-1015">Disulfide bond</keyword>
<evidence type="ECO:0000256" key="12">
    <source>
        <dbReference type="ARBA" id="ARBA00023324"/>
    </source>
</evidence>
<dbReference type="OMA" id="HALSCSN"/>
<dbReference type="InterPro" id="IPR000823">
    <property type="entry name" value="Peroxidase_pln"/>
</dbReference>
<comment type="function">
    <text evidence="13">Involved in defense response to powdery meldew fungus.</text>
</comment>
<dbReference type="KEGG" id="bdi:100842639"/>
<dbReference type="GeneID" id="100842639"/>
<comment type="similarity">
    <text evidence="2">Belongs to the peroxidase family. Ascorbate peroxidase subfamily.</text>
</comment>
<feature type="binding site" evidence="15">
    <location>
        <position position="103"/>
    </location>
    <ligand>
        <name>Ca(2+)</name>
        <dbReference type="ChEBI" id="CHEBI:29108"/>
        <label>1</label>
    </ligand>
</feature>
<evidence type="ECO:0000256" key="1">
    <source>
        <dbReference type="ARBA" id="ARBA00000189"/>
    </source>
</evidence>
<dbReference type="InterPro" id="IPR002016">
    <property type="entry name" value="Haem_peroxidase"/>
</dbReference>
<dbReference type="GO" id="GO:0140825">
    <property type="term" value="F:lactoperoxidase activity"/>
    <property type="evidence" value="ECO:0007669"/>
    <property type="project" value="UniProtKB-EC"/>
</dbReference>
<feature type="binding site" evidence="15">
    <location>
        <position position="85"/>
    </location>
    <ligand>
        <name>Ca(2+)</name>
        <dbReference type="ChEBI" id="CHEBI:29108"/>
        <label>1</label>
    </ligand>
</feature>
<evidence type="ECO:0000256" key="10">
    <source>
        <dbReference type="ARBA" id="ARBA00023180"/>
    </source>
</evidence>
<keyword evidence="3 18" id="KW-0575">Peroxidase</keyword>
<feature type="disulfide bond" evidence="17">
    <location>
        <begin position="138"/>
        <end position="329"/>
    </location>
</feature>
<dbReference type="InterPro" id="IPR010255">
    <property type="entry name" value="Haem_peroxidase_sf"/>
</dbReference>
<evidence type="ECO:0000256" key="16">
    <source>
        <dbReference type="PIRSR" id="PIRSR600823-4"/>
    </source>
</evidence>
<accession>I1HGL8</accession>
<evidence type="ECO:0000256" key="17">
    <source>
        <dbReference type="PIRSR" id="PIRSR600823-5"/>
    </source>
</evidence>
<evidence type="ECO:0000256" key="8">
    <source>
        <dbReference type="ARBA" id="ARBA00023004"/>
    </source>
</evidence>
<feature type="chain" id="PRO_5013982752" description="Peroxidase" evidence="18">
    <location>
        <begin position="29"/>
        <end position="347"/>
    </location>
</feature>
<dbReference type="GO" id="GO:0004601">
    <property type="term" value="F:peroxidase activity"/>
    <property type="evidence" value="ECO:0000318"/>
    <property type="project" value="GO_Central"/>
</dbReference>
<keyword evidence="22" id="KW-1185">Reference proteome</keyword>
<reference evidence="20 21" key="1">
    <citation type="journal article" date="2010" name="Nature">
        <title>Genome sequencing and analysis of the model grass Brachypodium distachyon.</title>
        <authorList>
            <consortium name="International Brachypodium Initiative"/>
        </authorList>
    </citation>
    <scope>NUCLEOTIDE SEQUENCE [LARGE SCALE GENOMIC DNA]</scope>
    <source>
        <strain evidence="20 21">Bd21</strain>
    </source>
</reference>
<dbReference type="RefSeq" id="XP_003565937.1">
    <property type="nucleotide sequence ID" value="XM_003565889.4"/>
</dbReference>
<feature type="binding site" evidence="15">
    <location>
        <position position="253"/>
    </location>
    <ligand>
        <name>Ca(2+)</name>
        <dbReference type="ChEBI" id="CHEBI:29108"/>
        <label>2</label>
    </ligand>
</feature>
<comment type="function">
    <text evidence="18">Removal of H(2)O(2), oxidation of toxic reductants, biosynthesis and degradation of lignin, suberization, auxin catabolism, response to environmental stresses such as wounding, pathogen attack and oxidative stress.</text>
</comment>
<dbReference type="InterPro" id="IPR033905">
    <property type="entry name" value="Secretory_peroxidase"/>
</dbReference>
<reference evidence="21" key="3">
    <citation type="submission" date="2018-08" db="UniProtKB">
        <authorList>
            <consortium name="EnsemblPlants"/>
        </authorList>
    </citation>
    <scope>IDENTIFICATION</scope>
    <source>
        <strain evidence="21">cv. Bd21</strain>
    </source>
</reference>
<feature type="site" description="Transition state stabilizer" evidence="16">
    <location>
        <position position="80"/>
    </location>
</feature>
<reference evidence="20" key="2">
    <citation type="submission" date="2017-06" db="EMBL/GenBank/DDBJ databases">
        <title>WGS assembly of Brachypodium distachyon.</title>
        <authorList>
            <consortium name="The International Brachypodium Initiative"/>
            <person name="Lucas S."/>
            <person name="Harmon-Smith M."/>
            <person name="Lail K."/>
            <person name="Tice H."/>
            <person name="Grimwood J."/>
            <person name="Bruce D."/>
            <person name="Barry K."/>
            <person name="Shu S."/>
            <person name="Lindquist E."/>
            <person name="Wang M."/>
            <person name="Pitluck S."/>
            <person name="Vogel J.P."/>
            <person name="Garvin D.F."/>
            <person name="Mockler T.C."/>
            <person name="Schmutz J."/>
            <person name="Rokhsar D."/>
            <person name="Bevan M.W."/>
        </authorList>
    </citation>
    <scope>NUCLEOTIDE SEQUENCE</scope>
    <source>
        <strain evidence="20">Bd21</strain>
    </source>
</reference>
<evidence type="ECO:0000256" key="7">
    <source>
        <dbReference type="ARBA" id="ARBA00023002"/>
    </source>
</evidence>
<dbReference type="GO" id="GO:0020037">
    <property type="term" value="F:heme binding"/>
    <property type="evidence" value="ECO:0007669"/>
    <property type="project" value="UniProtKB-UniRule"/>
</dbReference>
<keyword evidence="7 18" id="KW-0560">Oxidoreductase</keyword>
<dbReference type="EnsemblPlants" id="KQK04975">
    <property type="protein sequence ID" value="KQK04975"/>
    <property type="gene ID" value="BRADI_2g17120v3"/>
</dbReference>
<gene>
    <name evidence="21" type="primary">LOC100842639</name>
    <name evidence="20" type="ORF">BRADI_2g17120v3</name>
</gene>
<evidence type="ECO:0000256" key="18">
    <source>
        <dbReference type="RuleBase" id="RU362060"/>
    </source>
</evidence>
<keyword evidence="10" id="KW-0325">Glycoprotein</keyword>
<dbReference type="GO" id="GO:0009505">
    <property type="term" value="C:plant-type cell wall"/>
    <property type="evidence" value="ECO:0000318"/>
    <property type="project" value="GO_Central"/>
</dbReference>
<proteinExistence type="inferred from homology"/>
<evidence type="ECO:0000256" key="15">
    <source>
        <dbReference type="PIRSR" id="PIRSR600823-3"/>
    </source>
</evidence>
<feature type="disulfide bond" evidence="17">
    <location>
        <begin position="53"/>
        <end position="132"/>
    </location>
</feature>